<gene>
    <name evidence="9" type="ORF">ATO7_01335</name>
</gene>
<name>A0A1Y1SFP3_9GAMM</name>
<dbReference type="SUPFAM" id="SSF53383">
    <property type="entry name" value="PLP-dependent transferases"/>
    <property type="match status" value="1"/>
</dbReference>
<keyword evidence="4 9" id="KW-0456">Lyase</keyword>
<dbReference type="Gene3D" id="3.40.640.10">
    <property type="entry name" value="Type I PLP-dependent aspartate aminotransferase-like (Major domain)"/>
    <property type="match status" value="1"/>
</dbReference>
<evidence type="ECO:0000313" key="9">
    <source>
        <dbReference type="EMBL" id="ORE88476.1"/>
    </source>
</evidence>
<evidence type="ECO:0000256" key="3">
    <source>
        <dbReference type="ARBA" id="ARBA00022898"/>
    </source>
</evidence>
<dbReference type="InterPro" id="IPR015421">
    <property type="entry name" value="PyrdxlP-dep_Trfase_major"/>
</dbReference>
<dbReference type="InterPro" id="IPR000277">
    <property type="entry name" value="Cys/Met-Metab_PyrdxlP-dep_enz"/>
</dbReference>
<dbReference type="GO" id="GO:0030170">
    <property type="term" value="F:pyridoxal phosphate binding"/>
    <property type="evidence" value="ECO:0007669"/>
    <property type="project" value="InterPro"/>
</dbReference>
<dbReference type="Proteomes" id="UP000192342">
    <property type="component" value="Unassembled WGS sequence"/>
</dbReference>
<evidence type="ECO:0000256" key="8">
    <source>
        <dbReference type="SAM" id="MobiDB-lite"/>
    </source>
</evidence>
<keyword evidence="3 6" id="KW-0663">Pyridoxal phosphate</keyword>
<dbReference type="GO" id="GO:0019346">
    <property type="term" value="P:transsulfuration"/>
    <property type="evidence" value="ECO:0007669"/>
    <property type="project" value="InterPro"/>
</dbReference>
<dbReference type="Pfam" id="PF01053">
    <property type="entry name" value="Cys_Met_Meta_PP"/>
    <property type="match status" value="1"/>
</dbReference>
<dbReference type="InterPro" id="IPR006233">
    <property type="entry name" value="Cys_b_lyase_bac"/>
</dbReference>
<proteinExistence type="inferred from homology"/>
<evidence type="ECO:0000256" key="1">
    <source>
        <dbReference type="ARBA" id="ARBA00001933"/>
    </source>
</evidence>
<dbReference type="PANTHER" id="PTHR43500:SF1">
    <property type="entry name" value="CYSTATHIONINE BETA-LYASE-RELATED"/>
    <property type="match status" value="1"/>
</dbReference>
<dbReference type="InterPro" id="IPR015422">
    <property type="entry name" value="PyrdxlP-dep_Trfase_small"/>
</dbReference>
<dbReference type="GO" id="GO:0047804">
    <property type="term" value="F:cysteine-S-conjugate beta-lyase activity"/>
    <property type="evidence" value="ECO:0007669"/>
    <property type="project" value="InterPro"/>
</dbReference>
<evidence type="ECO:0000256" key="4">
    <source>
        <dbReference type="ARBA" id="ARBA00023239"/>
    </source>
</evidence>
<accession>A0A1Y1SFP3</accession>
<feature type="region of interest" description="Disordered" evidence="8">
    <location>
        <begin position="1"/>
        <end position="32"/>
    </location>
</feature>
<dbReference type="InterPro" id="IPR015424">
    <property type="entry name" value="PyrdxlP-dep_Trfase"/>
</dbReference>
<keyword evidence="10" id="KW-1185">Reference proteome</keyword>
<dbReference type="FunFam" id="3.40.640.10:FF:000046">
    <property type="entry name" value="Cystathionine gamma-lyase"/>
    <property type="match status" value="1"/>
</dbReference>
<comment type="similarity">
    <text evidence="2 7">Belongs to the trans-sulfuration enzymes family.</text>
</comment>
<dbReference type="EMBL" id="AQQV01000001">
    <property type="protein sequence ID" value="ORE88476.1"/>
    <property type="molecule type" value="Genomic_DNA"/>
</dbReference>
<dbReference type="PANTHER" id="PTHR43500">
    <property type="entry name" value="CYSTATHIONINE BETA-LYASE-RELATED"/>
    <property type="match status" value="1"/>
</dbReference>
<dbReference type="AlphaFoldDB" id="A0A1Y1SFP3"/>
<organism evidence="9 10">
    <name type="scientific">Oceanococcus atlanticus</name>
    <dbReference type="NCBI Taxonomy" id="1317117"/>
    <lineage>
        <taxon>Bacteria</taxon>
        <taxon>Pseudomonadati</taxon>
        <taxon>Pseudomonadota</taxon>
        <taxon>Gammaproteobacteria</taxon>
        <taxon>Chromatiales</taxon>
        <taxon>Oceanococcaceae</taxon>
        <taxon>Oceanococcus</taxon>
    </lineage>
</organism>
<comment type="catalytic activity">
    <reaction evidence="5">
        <text>L,L-cystathionine + H2O = L-homocysteine + pyruvate + NH4(+)</text>
        <dbReference type="Rhea" id="RHEA:13965"/>
        <dbReference type="ChEBI" id="CHEBI:15361"/>
        <dbReference type="ChEBI" id="CHEBI:15377"/>
        <dbReference type="ChEBI" id="CHEBI:28938"/>
        <dbReference type="ChEBI" id="CHEBI:58161"/>
        <dbReference type="ChEBI" id="CHEBI:58199"/>
    </reaction>
</comment>
<dbReference type="PIRSF" id="PIRSF001434">
    <property type="entry name" value="CGS"/>
    <property type="match status" value="1"/>
</dbReference>
<dbReference type="Gene3D" id="3.90.1150.10">
    <property type="entry name" value="Aspartate Aminotransferase, domain 1"/>
    <property type="match status" value="1"/>
</dbReference>
<feature type="compositionally biased region" description="Basic and acidic residues" evidence="8">
    <location>
        <begin position="1"/>
        <end position="10"/>
    </location>
</feature>
<evidence type="ECO:0000256" key="6">
    <source>
        <dbReference type="PIRSR" id="PIRSR001434-2"/>
    </source>
</evidence>
<evidence type="ECO:0000256" key="2">
    <source>
        <dbReference type="ARBA" id="ARBA00009077"/>
    </source>
</evidence>
<reference evidence="9 10" key="1">
    <citation type="submission" date="2013-04" db="EMBL/GenBank/DDBJ databases">
        <title>Oceanococcus atlanticus 22II-S10r2 Genome Sequencing.</title>
        <authorList>
            <person name="Lai Q."/>
            <person name="Li G."/>
            <person name="Shao Z."/>
        </authorList>
    </citation>
    <scope>NUCLEOTIDE SEQUENCE [LARGE SCALE GENOMIC DNA]</scope>
    <source>
        <strain evidence="9 10">22II-S10r2</strain>
    </source>
</reference>
<comment type="cofactor">
    <cofactor evidence="1 7">
        <name>pyridoxal 5'-phosphate</name>
        <dbReference type="ChEBI" id="CHEBI:597326"/>
    </cofactor>
</comment>
<dbReference type="NCBIfam" id="TIGR01324">
    <property type="entry name" value="cysta_beta_ly_B"/>
    <property type="match status" value="1"/>
</dbReference>
<dbReference type="STRING" id="1317117.ATO7_01335"/>
<dbReference type="RefSeq" id="WP_083559112.1">
    <property type="nucleotide sequence ID" value="NZ_AQQV01000001.1"/>
</dbReference>
<dbReference type="GO" id="GO:0019450">
    <property type="term" value="P:L-cysteine catabolic process to pyruvate"/>
    <property type="evidence" value="ECO:0007669"/>
    <property type="project" value="TreeGrafter"/>
</dbReference>
<feature type="modified residue" description="N6-(pyridoxal phosphate)lysine" evidence="6">
    <location>
        <position position="213"/>
    </location>
</feature>
<evidence type="ECO:0000313" key="10">
    <source>
        <dbReference type="Proteomes" id="UP000192342"/>
    </source>
</evidence>
<evidence type="ECO:0000256" key="5">
    <source>
        <dbReference type="ARBA" id="ARBA00047517"/>
    </source>
</evidence>
<comment type="caution">
    <text evidence="9">The sequence shown here is derived from an EMBL/GenBank/DDBJ whole genome shotgun (WGS) entry which is preliminary data.</text>
</comment>
<evidence type="ECO:0000256" key="7">
    <source>
        <dbReference type="RuleBase" id="RU362118"/>
    </source>
</evidence>
<protein>
    <submittedName>
        <fullName evidence="9">Cystathionine beta-lyase</fullName>
    </submittedName>
</protein>
<sequence length="396" mass="42748">MSAQEPDRQMRRSTLLKHTGKPSSPGAKPVNPPLVRASTVLFDSLQELHEASARPFQGLYYGRFGTPTHEALAHALNALSGAAGSVFYPSGLAAIAGTLLSLVEAGDEILVADCVYGPTRNFCTQDLARLGVRTRFFSATEGGQIAAQFSADTRLVFCESPGSLTMELQDLPAICAAANARDIPVLVDNTWATPLHAPVLAMGAAVDIQAGTKYLTGHADVMLGAALCRDDVLERVRRRSQSLGYCVSADDAYLALRGLRTLDVRLRTHAHNARVLKDWLRDQPEVRRILDPADPAHPQHALWQRDFSGANGLFSVEFEPLSPARLAAFADSLSLFGLGYSWGGYESLCLPFDVRGQREGTDWSDCGTCVRFHAGLEDPEDLLADLAHALAALRAV</sequence>